<dbReference type="EMBL" id="BAABAT010000003">
    <property type="protein sequence ID" value="GAA4246309.1"/>
    <property type="molecule type" value="Genomic_DNA"/>
</dbReference>
<keyword evidence="1" id="KW-0812">Transmembrane</keyword>
<sequence length="154" mass="15824">MVTNGLGIASNVAALAALIAMAVGLAALPAQVQALRHGFGRLAWIVGELGTILVAGGYWSSVFVQPGLAHVDPRAVSDGIASVTAGFVVSYMVMGLGWALIAISLLRAKLIGVSGWFLILASVIAISPAPMRYLPLAIAVTVACGFRLGRRRSA</sequence>
<proteinExistence type="predicted"/>
<evidence type="ECO:0000313" key="2">
    <source>
        <dbReference type="EMBL" id="GAA4246309.1"/>
    </source>
</evidence>
<keyword evidence="1" id="KW-0472">Membrane</keyword>
<dbReference type="Proteomes" id="UP001500620">
    <property type="component" value="Unassembled WGS sequence"/>
</dbReference>
<reference evidence="3" key="1">
    <citation type="journal article" date="2019" name="Int. J. Syst. Evol. Microbiol.">
        <title>The Global Catalogue of Microorganisms (GCM) 10K type strain sequencing project: providing services to taxonomists for standard genome sequencing and annotation.</title>
        <authorList>
            <consortium name="The Broad Institute Genomics Platform"/>
            <consortium name="The Broad Institute Genome Sequencing Center for Infectious Disease"/>
            <person name="Wu L."/>
            <person name="Ma J."/>
        </authorList>
    </citation>
    <scope>NUCLEOTIDE SEQUENCE [LARGE SCALE GENOMIC DNA]</scope>
    <source>
        <strain evidence="3">JCM 17441</strain>
    </source>
</reference>
<feature type="transmembrane region" description="Helical" evidence="1">
    <location>
        <begin position="110"/>
        <end position="127"/>
    </location>
</feature>
<feature type="transmembrane region" description="Helical" evidence="1">
    <location>
        <begin position="42"/>
        <end position="60"/>
    </location>
</feature>
<accession>A0ABP8D2D2</accession>
<organism evidence="2 3">
    <name type="scientific">Dactylosporangium darangshiense</name>
    <dbReference type="NCBI Taxonomy" id="579108"/>
    <lineage>
        <taxon>Bacteria</taxon>
        <taxon>Bacillati</taxon>
        <taxon>Actinomycetota</taxon>
        <taxon>Actinomycetes</taxon>
        <taxon>Micromonosporales</taxon>
        <taxon>Micromonosporaceae</taxon>
        <taxon>Dactylosporangium</taxon>
    </lineage>
</organism>
<feature type="transmembrane region" description="Helical" evidence="1">
    <location>
        <begin position="80"/>
        <end position="103"/>
    </location>
</feature>
<name>A0ABP8D2D2_9ACTN</name>
<gene>
    <name evidence="2" type="ORF">GCM10022255_017040</name>
</gene>
<comment type="caution">
    <text evidence="2">The sequence shown here is derived from an EMBL/GenBank/DDBJ whole genome shotgun (WGS) entry which is preliminary data.</text>
</comment>
<keyword evidence="3" id="KW-1185">Reference proteome</keyword>
<evidence type="ECO:0000256" key="1">
    <source>
        <dbReference type="SAM" id="Phobius"/>
    </source>
</evidence>
<feature type="transmembrane region" description="Helical" evidence="1">
    <location>
        <begin position="133"/>
        <end position="149"/>
    </location>
</feature>
<keyword evidence="1" id="KW-1133">Transmembrane helix</keyword>
<evidence type="ECO:0000313" key="3">
    <source>
        <dbReference type="Proteomes" id="UP001500620"/>
    </source>
</evidence>
<feature type="transmembrane region" description="Helical" evidence="1">
    <location>
        <begin position="6"/>
        <end position="30"/>
    </location>
</feature>
<protein>
    <submittedName>
        <fullName evidence="2">Uncharacterized protein</fullName>
    </submittedName>
</protein>